<organism evidence="2">
    <name type="scientific">Tetraselmis sp. GSL018</name>
    <dbReference type="NCBI Taxonomy" id="582737"/>
    <lineage>
        <taxon>Eukaryota</taxon>
        <taxon>Viridiplantae</taxon>
        <taxon>Chlorophyta</taxon>
        <taxon>core chlorophytes</taxon>
        <taxon>Chlorodendrophyceae</taxon>
        <taxon>Chlorodendrales</taxon>
        <taxon>Chlorodendraceae</taxon>
        <taxon>Tetraselmis</taxon>
    </lineage>
</organism>
<dbReference type="EMBL" id="GBEZ01024756">
    <property type="protein sequence ID" value="JAC62265.1"/>
    <property type="molecule type" value="Transcribed_RNA"/>
</dbReference>
<feature type="region of interest" description="Disordered" evidence="1">
    <location>
        <begin position="1"/>
        <end position="23"/>
    </location>
</feature>
<sequence>SSLKATRLPWGGDDCGREGRGPHLRSPFPKERWSLVTQSSEVAAVILTALRALFPCSSRSARASFSQPGFLPCSPRVCGPPTV</sequence>
<evidence type="ECO:0000256" key="1">
    <source>
        <dbReference type="SAM" id="MobiDB-lite"/>
    </source>
</evidence>
<proteinExistence type="predicted"/>
<dbReference type="AlphaFoldDB" id="A0A061QUY3"/>
<reference evidence="2" key="1">
    <citation type="submission" date="2014-05" db="EMBL/GenBank/DDBJ databases">
        <title>The transcriptome of the halophilic microalga Tetraselmis sp. GSL018 isolated from the Great Salt Lake, Utah.</title>
        <authorList>
            <person name="Jinkerson R.E."/>
            <person name="D'Adamo S."/>
            <person name="Posewitz M.C."/>
        </authorList>
    </citation>
    <scope>NUCLEOTIDE SEQUENCE</scope>
    <source>
        <strain evidence="2">GSL018</strain>
    </source>
</reference>
<name>A0A061QUY3_9CHLO</name>
<feature type="non-terminal residue" evidence="2">
    <location>
        <position position="1"/>
    </location>
</feature>
<evidence type="ECO:0000313" key="2">
    <source>
        <dbReference type="EMBL" id="JAC62265.1"/>
    </source>
</evidence>
<accession>A0A061QUY3</accession>
<protein>
    <submittedName>
        <fullName evidence="2">Uncharacterized protein</fullName>
    </submittedName>
</protein>
<gene>
    <name evidence="2" type="ORF">TSPGSL018_23826</name>
</gene>